<evidence type="ECO:0000313" key="2">
    <source>
        <dbReference type="Proteomes" id="UP001177003"/>
    </source>
</evidence>
<dbReference type="EMBL" id="OX465083">
    <property type="protein sequence ID" value="CAI9294356.1"/>
    <property type="molecule type" value="Genomic_DNA"/>
</dbReference>
<proteinExistence type="predicted"/>
<evidence type="ECO:0000313" key="1">
    <source>
        <dbReference type="EMBL" id="CAI9294356.1"/>
    </source>
</evidence>
<dbReference type="AlphaFoldDB" id="A0AA36EFB0"/>
<keyword evidence="2" id="KW-1185">Reference proteome</keyword>
<gene>
    <name evidence="1" type="ORF">LSALG_LOCUS33342</name>
</gene>
<accession>A0AA36EFB0</accession>
<reference evidence="1" key="1">
    <citation type="submission" date="2023-04" db="EMBL/GenBank/DDBJ databases">
        <authorList>
            <person name="Vijverberg K."/>
            <person name="Xiong W."/>
            <person name="Schranz E."/>
        </authorList>
    </citation>
    <scope>NUCLEOTIDE SEQUENCE</scope>
</reference>
<protein>
    <submittedName>
        <fullName evidence="1">Uncharacterized protein</fullName>
    </submittedName>
</protein>
<organism evidence="1 2">
    <name type="scientific">Lactuca saligna</name>
    <name type="common">Willowleaf lettuce</name>
    <dbReference type="NCBI Taxonomy" id="75948"/>
    <lineage>
        <taxon>Eukaryota</taxon>
        <taxon>Viridiplantae</taxon>
        <taxon>Streptophyta</taxon>
        <taxon>Embryophyta</taxon>
        <taxon>Tracheophyta</taxon>
        <taxon>Spermatophyta</taxon>
        <taxon>Magnoliopsida</taxon>
        <taxon>eudicotyledons</taxon>
        <taxon>Gunneridae</taxon>
        <taxon>Pentapetalae</taxon>
        <taxon>asterids</taxon>
        <taxon>campanulids</taxon>
        <taxon>Asterales</taxon>
        <taxon>Asteraceae</taxon>
        <taxon>Cichorioideae</taxon>
        <taxon>Cichorieae</taxon>
        <taxon>Lactucinae</taxon>
        <taxon>Lactuca</taxon>
    </lineage>
</organism>
<name>A0AA36EFB0_LACSI</name>
<dbReference type="Proteomes" id="UP001177003">
    <property type="component" value="Chromosome 7"/>
</dbReference>
<sequence length="102" mass="11988">MLSRNLLHRHLLPIELSLYRHQNLPPPLSISQHRLIIPVTNNSDHKNLNIAGRFSPPTSLTILPDSLVLRRRMTGRFYHHRRRCGWRKSLQSDEDQIELVVV</sequence>